<dbReference type="SUPFAM" id="SSF46785">
    <property type="entry name" value="Winged helix' DNA-binding domain"/>
    <property type="match status" value="1"/>
</dbReference>
<keyword evidence="7" id="KW-1185">Reference proteome</keyword>
<evidence type="ECO:0000256" key="2">
    <source>
        <dbReference type="ARBA" id="ARBA00023015"/>
    </source>
</evidence>
<dbReference type="Pfam" id="PF03466">
    <property type="entry name" value="LysR_substrate"/>
    <property type="match status" value="1"/>
</dbReference>
<dbReference type="InterPro" id="IPR050950">
    <property type="entry name" value="HTH-type_LysR_regulators"/>
</dbReference>
<dbReference type="Proteomes" id="UP000295509">
    <property type="component" value="Unassembled WGS sequence"/>
</dbReference>
<dbReference type="Gene3D" id="1.10.10.10">
    <property type="entry name" value="Winged helix-like DNA-binding domain superfamily/Winged helix DNA-binding domain"/>
    <property type="match status" value="1"/>
</dbReference>
<dbReference type="InterPro" id="IPR036388">
    <property type="entry name" value="WH-like_DNA-bd_sf"/>
</dbReference>
<dbReference type="RefSeq" id="WP_134189673.1">
    <property type="nucleotide sequence ID" value="NZ_JBHLUW010000027.1"/>
</dbReference>
<dbReference type="InterPro" id="IPR036390">
    <property type="entry name" value="WH_DNA-bd_sf"/>
</dbReference>
<dbReference type="SUPFAM" id="SSF53850">
    <property type="entry name" value="Periplasmic binding protein-like II"/>
    <property type="match status" value="1"/>
</dbReference>
<proteinExistence type="inferred from homology"/>
<dbReference type="GO" id="GO:0005829">
    <property type="term" value="C:cytosol"/>
    <property type="evidence" value="ECO:0007669"/>
    <property type="project" value="TreeGrafter"/>
</dbReference>
<dbReference type="PANTHER" id="PTHR30419">
    <property type="entry name" value="HTH-TYPE TRANSCRIPTIONAL REGULATOR YBHD"/>
    <property type="match status" value="1"/>
</dbReference>
<evidence type="ECO:0000259" key="5">
    <source>
        <dbReference type="PROSITE" id="PS50931"/>
    </source>
</evidence>
<dbReference type="InterPro" id="IPR000847">
    <property type="entry name" value="LysR_HTH_N"/>
</dbReference>
<evidence type="ECO:0000313" key="6">
    <source>
        <dbReference type="EMBL" id="TDY54633.1"/>
    </source>
</evidence>
<reference evidence="6 7" key="1">
    <citation type="submission" date="2019-03" db="EMBL/GenBank/DDBJ databases">
        <title>Genomic Encyclopedia of Type Strains, Phase III (KMG-III): the genomes of soil and plant-associated and newly described type strains.</title>
        <authorList>
            <person name="Whitman W."/>
        </authorList>
    </citation>
    <scope>NUCLEOTIDE SEQUENCE [LARGE SCALE GENOMIC DNA]</scope>
    <source>
        <strain evidence="6 7">LMG 29544</strain>
    </source>
</reference>
<dbReference type="FunFam" id="1.10.10.10:FF:000001">
    <property type="entry name" value="LysR family transcriptional regulator"/>
    <property type="match status" value="1"/>
</dbReference>
<sequence length="323" mass="35425">MNLSLKQLKVFLGVANASSFTKTAQSMHLSQAALSAIIRELETQLQCRLLERTTRTVALTDAGRAFYPTAMKIVETLEKSVIELNELGRQKQESLLLGCTPMIAASLMPQVLARFARANPSSTIELVDRPPGELLRMVEEGDLDAAFGIFFSQLSGIDRMPIFPTRLVAVSAEGDTSLGGAAARERHGVRWSALEGLPLITLPKDNPLQRLIEATLSKEEVTVSRRMVVGHLQTAIAMAHEGLGIAVMPSFCEHICRHYRVQIDVMRPEIEFSFYRITRSGRDTLAVLDTFTEMFAQAAQQRPVAASPELTPAPVVAAAQRGK</sequence>
<protein>
    <submittedName>
        <fullName evidence="6">DNA-binding transcriptional LysR family regulator</fullName>
    </submittedName>
</protein>
<dbReference type="PROSITE" id="PS50931">
    <property type="entry name" value="HTH_LYSR"/>
    <property type="match status" value="1"/>
</dbReference>
<feature type="domain" description="HTH lysR-type" evidence="5">
    <location>
        <begin position="3"/>
        <end position="60"/>
    </location>
</feature>
<evidence type="ECO:0000256" key="1">
    <source>
        <dbReference type="ARBA" id="ARBA00009437"/>
    </source>
</evidence>
<gene>
    <name evidence="6" type="ORF">BX592_10189</name>
</gene>
<dbReference type="PRINTS" id="PR00039">
    <property type="entry name" value="HTHLYSR"/>
</dbReference>
<comment type="caution">
    <text evidence="6">The sequence shown here is derived from an EMBL/GenBank/DDBJ whole genome shotgun (WGS) entry which is preliminary data.</text>
</comment>
<keyword evidence="3 6" id="KW-0238">DNA-binding</keyword>
<dbReference type="AlphaFoldDB" id="A0A4R8M3G2"/>
<organism evidence="6 7">
    <name type="scientific">Paraburkholderia rhizosphaerae</name>
    <dbReference type="NCBI Taxonomy" id="480658"/>
    <lineage>
        <taxon>Bacteria</taxon>
        <taxon>Pseudomonadati</taxon>
        <taxon>Pseudomonadota</taxon>
        <taxon>Betaproteobacteria</taxon>
        <taxon>Burkholderiales</taxon>
        <taxon>Burkholderiaceae</taxon>
        <taxon>Paraburkholderia</taxon>
    </lineage>
</organism>
<dbReference type="EMBL" id="SORE01000001">
    <property type="protein sequence ID" value="TDY54633.1"/>
    <property type="molecule type" value="Genomic_DNA"/>
</dbReference>
<keyword evidence="2" id="KW-0805">Transcription regulation</keyword>
<evidence type="ECO:0000256" key="4">
    <source>
        <dbReference type="ARBA" id="ARBA00023163"/>
    </source>
</evidence>
<evidence type="ECO:0000256" key="3">
    <source>
        <dbReference type="ARBA" id="ARBA00023125"/>
    </source>
</evidence>
<dbReference type="InterPro" id="IPR005119">
    <property type="entry name" value="LysR_subst-bd"/>
</dbReference>
<dbReference type="OrthoDB" id="9106612at2"/>
<dbReference type="Gene3D" id="3.40.190.290">
    <property type="match status" value="1"/>
</dbReference>
<dbReference type="Pfam" id="PF00126">
    <property type="entry name" value="HTH_1"/>
    <property type="match status" value="1"/>
</dbReference>
<comment type="similarity">
    <text evidence="1">Belongs to the LysR transcriptional regulatory family.</text>
</comment>
<dbReference type="PANTHER" id="PTHR30419:SF8">
    <property type="entry name" value="NITROGEN ASSIMILATION TRANSCRIPTIONAL ACTIVATOR-RELATED"/>
    <property type="match status" value="1"/>
</dbReference>
<evidence type="ECO:0000313" key="7">
    <source>
        <dbReference type="Proteomes" id="UP000295509"/>
    </source>
</evidence>
<name>A0A4R8M3G2_9BURK</name>
<dbReference type="GO" id="GO:0003677">
    <property type="term" value="F:DNA binding"/>
    <property type="evidence" value="ECO:0007669"/>
    <property type="project" value="UniProtKB-KW"/>
</dbReference>
<accession>A0A4R8M3G2</accession>
<keyword evidence="4" id="KW-0804">Transcription</keyword>
<dbReference type="GO" id="GO:0003700">
    <property type="term" value="F:DNA-binding transcription factor activity"/>
    <property type="evidence" value="ECO:0007669"/>
    <property type="project" value="InterPro"/>
</dbReference>